<protein>
    <recommendedName>
        <fullName evidence="5">Lipoprotein</fullName>
    </recommendedName>
</protein>
<dbReference type="SUPFAM" id="SSF89392">
    <property type="entry name" value="Prokaryotic lipoproteins and lipoprotein localization factors"/>
    <property type="match status" value="1"/>
</dbReference>
<reference evidence="4" key="1">
    <citation type="journal article" date="2020" name="Syst. Appl. Microbiol.">
        <title>Streptomyces alkaliterrae sp. nov., isolated from an alkaline soil, and emended descriptions of Streptomyces alkaliphilus, Streptomyces calidiresistens and Streptomyces durbertensis.</title>
        <authorList>
            <person name="Swiecimska M."/>
            <person name="Golinska P."/>
            <person name="Nouioui I."/>
            <person name="Wypij M."/>
            <person name="Rai M."/>
            <person name="Sangal V."/>
            <person name="Goodfellow M."/>
        </authorList>
    </citation>
    <scope>NUCLEOTIDE SEQUENCE [LARGE SCALE GENOMIC DNA]</scope>
    <source>
        <strain evidence="4">DSM 104538</strain>
    </source>
</reference>
<sequence>MRLTRTAAFGAAGLATALLLTACGGDDKAADKPAEKSGDKAAASGASGEVAQVMQAVAKKTTDAGSAKVSMTMKMPGAMGGSMEMSGVMGWGPLAMDLTMKPDEQSRAADPDMPETSRMLWVDNALYIKLDESAADDMDGKSWMKLDMNAALEGADASQRQSASNGLDNMNNQDPAKQVALLLSSPNVKYVGEEKVDGVTAQRYKGTLTVDEAMEANDSLEFLDKTEREQLVENMKQSGIKDYKIDVWVNKDDLPVRIDTRTNTPQGPVEVSQRLSDYGTTVGVKAPPADEVFDFLEMMKELEEAGAGA</sequence>
<dbReference type="PROSITE" id="PS51257">
    <property type="entry name" value="PROKAR_LIPOPROTEIN"/>
    <property type="match status" value="1"/>
</dbReference>
<proteinExistence type="predicted"/>
<accession>A0ABR6EFY2</accession>
<evidence type="ECO:0000256" key="1">
    <source>
        <dbReference type="SAM" id="MobiDB-lite"/>
    </source>
</evidence>
<keyword evidence="4" id="KW-1185">Reference proteome</keyword>
<evidence type="ECO:0008006" key="5">
    <source>
        <dbReference type="Google" id="ProtNLM"/>
    </source>
</evidence>
<comment type="caution">
    <text evidence="3">The sequence shown here is derived from an EMBL/GenBank/DDBJ whole genome shotgun (WGS) entry which is preliminary data.</text>
</comment>
<name>A0ABR6EFY2_9ACTN</name>
<feature type="region of interest" description="Disordered" evidence="1">
    <location>
        <begin position="27"/>
        <end position="47"/>
    </location>
</feature>
<evidence type="ECO:0000256" key="2">
    <source>
        <dbReference type="SAM" id="SignalP"/>
    </source>
</evidence>
<dbReference type="Gene3D" id="2.50.20.20">
    <property type="match status" value="1"/>
</dbReference>
<dbReference type="EMBL" id="WMLF01000105">
    <property type="protein sequence ID" value="MBB1243870.1"/>
    <property type="molecule type" value="Genomic_DNA"/>
</dbReference>
<evidence type="ECO:0000313" key="3">
    <source>
        <dbReference type="EMBL" id="MBB1243870.1"/>
    </source>
</evidence>
<dbReference type="Proteomes" id="UP000766698">
    <property type="component" value="Unassembled WGS sequence"/>
</dbReference>
<gene>
    <name evidence="3" type="ORF">GL263_09910</name>
</gene>
<dbReference type="InterPro" id="IPR029046">
    <property type="entry name" value="LolA/LolB/LppX"/>
</dbReference>
<feature type="signal peptide" evidence="2">
    <location>
        <begin position="1"/>
        <end position="22"/>
    </location>
</feature>
<feature type="chain" id="PRO_5045086085" description="Lipoprotein" evidence="2">
    <location>
        <begin position="23"/>
        <end position="309"/>
    </location>
</feature>
<feature type="compositionally biased region" description="Basic and acidic residues" evidence="1">
    <location>
        <begin position="27"/>
        <end position="39"/>
    </location>
</feature>
<evidence type="ECO:0000313" key="4">
    <source>
        <dbReference type="Proteomes" id="UP000766698"/>
    </source>
</evidence>
<dbReference type="RefSeq" id="WP_182855234.1">
    <property type="nucleotide sequence ID" value="NZ_WMLF01000105.1"/>
</dbReference>
<organism evidence="3 4">
    <name type="scientific">Streptomyces durbertensis</name>
    <dbReference type="NCBI Taxonomy" id="2448886"/>
    <lineage>
        <taxon>Bacteria</taxon>
        <taxon>Bacillati</taxon>
        <taxon>Actinomycetota</taxon>
        <taxon>Actinomycetes</taxon>
        <taxon>Kitasatosporales</taxon>
        <taxon>Streptomycetaceae</taxon>
        <taxon>Streptomyces</taxon>
    </lineage>
</organism>
<keyword evidence="2" id="KW-0732">Signal</keyword>